<reference evidence="1" key="1">
    <citation type="submission" date="2017-02" db="UniProtKB">
        <authorList>
            <consortium name="WormBaseParasite"/>
        </authorList>
    </citation>
    <scope>IDENTIFICATION</scope>
</reference>
<organism evidence="1">
    <name type="scientific">Haemonchus placei</name>
    <name type="common">Barber's pole worm</name>
    <dbReference type="NCBI Taxonomy" id="6290"/>
    <lineage>
        <taxon>Eukaryota</taxon>
        <taxon>Metazoa</taxon>
        <taxon>Ecdysozoa</taxon>
        <taxon>Nematoda</taxon>
        <taxon>Chromadorea</taxon>
        <taxon>Rhabditida</taxon>
        <taxon>Rhabditina</taxon>
        <taxon>Rhabditomorpha</taxon>
        <taxon>Strongyloidea</taxon>
        <taxon>Trichostrongylidae</taxon>
        <taxon>Haemonchus</taxon>
    </lineage>
</organism>
<dbReference type="AlphaFoldDB" id="A0A0N4X853"/>
<protein>
    <submittedName>
        <fullName evidence="1">Ovule protein</fullName>
    </submittedName>
</protein>
<dbReference type="WBParaSite" id="HPLM_0002054501-mRNA-1">
    <property type="protein sequence ID" value="HPLM_0002054501-mRNA-1"/>
    <property type="gene ID" value="HPLM_0002054501"/>
</dbReference>
<accession>A0A0N4X853</accession>
<name>A0A0N4X853_HAEPC</name>
<sequence length="78" mass="9525">LGRDRGCRRSCEHVYRLTRRPSSQRTSRKMQNLVCRRRPNAGSLLNYLKIRNHYHCQMNYRDRQMTTVFSWLHLQCTL</sequence>
<evidence type="ECO:0000313" key="1">
    <source>
        <dbReference type="WBParaSite" id="HPLM_0002054501-mRNA-1"/>
    </source>
</evidence>
<proteinExistence type="predicted"/>